<dbReference type="Gene3D" id="2.180.10.10">
    <property type="entry name" value="RHS repeat-associated core"/>
    <property type="match status" value="1"/>
</dbReference>
<dbReference type="Proteomes" id="UP000036908">
    <property type="component" value="Unassembled WGS sequence"/>
</dbReference>
<dbReference type="InterPro" id="IPR050708">
    <property type="entry name" value="T6SS_VgrG/RHS"/>
</dbReference>
<protein>
    <recommendedName>
        <fullName evidence="3">RHS repeat-associated core domain-containing protein</fullName>
    </recommendedName>
</protein>
<keyword evidence="2" id="KW-1185">Reference proteome</keyword>
<dbReference type="EMBL" id="JSVA01000004">
    <property type="protein sequence ID" value="KOF04082.1"/>
    <property type="molecule type" value="Genomic_DNA"/>
</dbReference>
<dbReference type="InterPro" id="IPR022385">
    <property type="entry name" value="Rhs_assc_core"/>
</dbReference>
<dbReference type="NCBIfam" id="TIGR03696">
    <property type="entry name" value="Rhs_assc_core"/>
    <property type="match status" value="1"/>
</dbReference>
<evidence type="ECO:0000313" key="2">
    <source>
        <dbReference type="Proteomes" id="UP000036908"/>
    </source>
</evidence>
<evidence type="ECO:0000313" key="1">
    <source>
        <dbReference type="EMBL" id="KOF04082.1"/>
    </source>
</evidence>
<comment type="caution">
    <text evidence="1">The sequence shown here is derived from an EMBL/GenBank/DDBJ whole genome shotgun (WGS) entry which is preliminary data.</text>
</comment>
<dbReference type="PANTHER" id="PTHR32305">
    <property type="match status" value="1"/>
</dbReference>
<gene>
    <name evidence="1" type="ORF">OB69_03595</name>
</gene>
<dbReference type="PATRIC" id="fig|1566026.4.peg.2490"/>
<dbReference type="RefSeq" id="WP_053222314.1">
    <property type="nucleotide sequence ID" value="NZ_JSVA01000004.1"/>
</dbReference>
<evidence type="ECO:0008006" key="3">
    <source>
        <dbReference type="Google" id="ProtNLM"/>
    </source>
</evidence>
<reference evidence="2" key="1">
    <citation type="submission" date="2014-11" db="EMBL/GenBank/DDBJ databases">
        <title>Genome sequencing of Roseivirga sp. D-25.</title>
        <authorList>
            <person name="Selvaratnam C."/>
            <person name="Thevarajoo S."/>
            <person name="Goh K.M."/>
            <person name="Eee R."/>
            <person name="Chan K.-G."/>
            <person name="Chong C.S."/>
        </authorList>
    </citation>
    <scope>NUCLEOTIDE SEQUENCE [LARGE SCALE GENOMIC DNA]</scope>
    <source>
        <strain evidence="2">D-25</strain>
    </source>
</reference>
<dbReference type="OrthoDB" id="966206at2"/>
<proteinExistence type="predicted"/>
<dbReference type="PANTHER" id="PTHR32305:SF15">
    <property type="entry name" value="PROTEIN RHSA-RELATED"/>
    <property type="match status" value="1"/>
</dbReference>
<sequence>MTTTDYSGGFIYENNALQHFAHEEGRVRKSGANLVYDYYIKDHLGNTRMTLTEATDITEYRATMETGTSSSGTNMETYEENLFLNVEEVCSTQPGINTTDVPGFTDDKVAALNGSVAARRAGPAKLLAVTAGDQVSVTVDSYHTGNTSTGVQTKATMVSAIAGLFGSLSGGGVEQQAVYDLFNGVSTTGFLYSGSTSTSAKAYLNMLVFDQDFNFVGVGGFDRADQTSGYQTLSVSATINQGGYVYVYLSNESTANFEVYFDNLNITHTKGAILQEDHYYPFGLSIAALSSTAPLNKPNKFKLSGNEEQTEFDLNVYDFNARTYDPVLGRFMQIDIMADVEHSIGMTPYHYVANNPTRFIDPLGTDWYQEVDEDGNLVDGGAVFWREGSDEQDGYQNIGTSYTMDLGDGLSITFNQNQLESRTETVLEEDDWETQREPRYDENGRQIGSQNKEGDEGNCFYQCGVMVSNSGATSLGGTVNNITGTQNQIDYIRSQVTNGSSVRVHVDYNGDGVGDHWVSISSATTNLQNGSSTFNFYDPRTINQANGTSRDNTLSLNNGSISGTTAYRANSNVTYTIVAVRRNQ</sequence>
<organism evidence="1 2">
    <name type="scientific">Roseivirga seohaensis subsp. aquiponti</name>
    <dbReference type="NCBI Taxonomy" id="1566026"/>
    <lineage>
        <taxon>Bacteria</taxon>
        <taxon>Pseudomonadati</taxon>
        <taxon>Bacteroidota</taxon>
        <taxon>Cytophagia</taxon>
        <taxon>Cytophagales</taxon>
        <taxon>Roseivirgaceae</taxon>
        <taxon>Roseivirga</taxon>
    </lineage>
</organism>
<name>A0A0L8API5_9BACT</name>
<dbReference type="AlphaFoldDB" id="A0A0L8API5"/>
<accession>A0A0L8API5</accession>